<dbReference type="Proteomes" id="UP000192900">
    <property type="component" value="Chromosome"/>
</dbReference>
<dbReference type="CDD" id="cd00761">
    <property type="entry name" value="Glyco_tranf_GTA_type"/>
    <property type="match status" value="1"/>
</dbReference>
<keyword evidence="3" id="KW-1185">Reference proteome</keyword>
<organism evidence="2 3">
    <name type="scientific">Pantoea alhagi</name>
    <dbReference type="NCBI Taxonomy" id="1891675"/>
    <lineage>
        <taxon>Bacteria</taxon>
        <taxon>Pseudomonadati</taxon>
        <taxon>Pseudomonadota</taxon>
        <taxon>Gammaproteobacteria</taxon>
        <taxon>Enterobacterales</taxon>
        <taxon>Erwiniaceae</taxon>
        <taxon>Pantoea</taxon>
    </lineage>
</organism>
<dbReference type="PANTHER" id="PTHR43685:SF12">
    <property type="entry name" value="GLYCOSYL TRANSFERASE FAMILY 2"/>
    <property type="match status" value="1"/>
</dbReference>
<dbReference type="InterPro" id="IPR029044">
    <property type="entry name" value="Nucleotide-diphossugar_trans"/>
</dbReference>
<dbReference type="InterPro" id="IPR050834">
    <property type="entry name" value="Glycosyltransf_2"/>
</dbReference>
<dbReference type="EMBL" id="CP019706">
    <property type="protein sequence ID" value="ARJ43126.1"/>
    <property type="molecule type" value="Genomic_DNA"/>
</dbReference>
<proteinExistence type="predicted"/>
<dbReference type="STRING" id="1891675.B1H58_14530"/>
<feature type="domain" description="Glycosyltransferase 2-like" evidence="1">
    <location>
        <begin position="11"/>
        <end position="122"/>
    </location>
</feature>
<dbReference type="InterPro" id="IPR001173">
    <property type="entry name" value="Glyco_trans_2-like"/>
</dbReference>
<accession>A0A1W6B7Q3</accession>
<dbReference type="AlphaFoldDB" id="A0A1W6B7Q3"/>
<name>A0A1W6B7Q3_9GAMM</name>
<dbReference type="Gene3D" id="3.90.550.10">
    <property type="entry name" value="Spore Coat Polysaccharide Biosynthesis Protein SpsA, Chain A"/>
    <property type="match status" value="1"/>
</dbReference>
<evidence type="ECO:0000313" key="3">
    <source>
        <dbReference type="Proteomes" id="UP000192900"/>
    </source>
</evidence>
<dbReference type="RefSeq" id="WP_085071180.1">
    <property type="nucleotide sequence ID" value="NZ_CP019706.1"/>
</dbReference>
<sequence>MIEEPTIPKLSIIIPVYNVLDYVQEAVDSILTQSVQPWEVIIVDDGSTDGSGDLVETLYGSHPLVKIIHTANGGLGEARNTGTRAATGDYIYYFDSDDVSVDGLIQRFYETLEKHPDMDIFAFSAESFEDPIAKSKGGDQSQQVRLISYRRRMERVFSSGEKAFNTLSETNAFIPNAWLYIFARKLQTQHQLFFLPIIHEDEEFTPRLFFVAGKTCVTDSVYFQRRIRIGSIMQSSRSEKNAIGYLRACDALEELMRHTSDQESRKNLRARIVKNILNVIGVAKGSEVKFSAKSQSELDTLVSRYRNLDITLAENNYFAWRVFNFALKRLKLRAS</sequence>
<dbReference type="OrthoDB" id="6813549at2"/>
<dbReference type="Pfam" id="PF00535">
    <property type="entry name" value="Glycos_transf_2"/>
    <property type="match status" value="1"/>
</dbReference>
<dbReference type="PANTHER" id="PTHR43685">
    <property type="entry name" value="GLYCOSYLTRANSFERASE"/>
    <property type="match status" value="1"/>
</dbReference>
<evidence type="ECO:0000259" key="1">
    <source>
        <dbReference type="Pfam" id="PF00535"/>
    </source>
</evidence>
<evidence type="ECO:0000313" key="2">
    <source>
        <dbReference type="EMBL" id="ARJ43126.1"/>
    </source>
</evidence>
<protein>
    <submittedName>
        <fullName evidence="2">Capsular biosynthesis protein</fullName>
    </submittedName>
</protein>
<dbReference type="KEGG" id="palh:B1H58_14530"/>
<reference evidence="2 3" key="1">
    <citation type="submission" date="2017-02" db="EMBL/GenBank/DDBJ databases">
        <title>Complete genome sequence of the drought resistance-promoting endophyte Pantoea alhagi LTYR-11Z.</title>
        <authorList>
            <person name="Zhang L."/>
        </authorList>
    </citation>
    <scope>NUCLEOTIDE SEQUENCE [LARGE SCALE GENOMIC DNA]</scope>
    <source>
        <strain evidence="2 3">LTYR-11Z</strain>
    </source>
</reference>
<dbReference type="SUPFAM" id="SSF53448">
    <property type="entry name" value="Nucleotide-diphospho-sugar transferases"/>
    <property type="match status" value="1"/>
</dbReference>
<gene>
    <name evidence="2" type="ORF">B1H58_14530</name>
</gene>